<dbReference type="STRING" id="1167006.UWK_02277"/>
<dbReference type="Proteomes" id="UP000011721">
    <property type="component" value="Chromosome"/>
</dbReference>
<dbReference type="eggNOG" id="ENOG50331IC">
    <property type="taxonomic scope" value="Bacteria"/>
</dbReference>
<gene>
    <name evidence="1" type="ordered locus">UWK_02277</name>
</gene>
<organism evidence="1 2">
    <name type="scientific">Desulfocapsa sulfexigens (strain DSM 10523 / SB164P1)</name>
    <dbReference type="NCBI Taxonomy" id="1167006"/>
    <lineage>
        <taxon>Bacteria</taxon>
        <taxon>Pseudomonadati</taxon>
        <taxon>Thermodesulfobacteriota</taxon>
        <taxon>Desulfobulbia</taxon>
        <taxon>Desulfobulbales</taxon>
        <taxon>Desulfocapsaceae</taxon>
        <taxon>Desulfocapsa</taxon>
    </lineage>
</organism>
<dbReference type="EMBL" id="CP003985">
    <property type="protein sequence ID" value="AGF78817.1"/>
    <property type="molecule type" value="Genomic_DNA"/>
</dbReference>
<evidence type="ECO:0000313" key="1">
    <source>
        <dbReference type="EMBL" id="AGF78817.1"/>
    </source>
</evidence>
<dbReference type="OrthoDB" id="5432334at2"/>
<protein>
    <recommendedName>
        <fullName evidence="3">Tfp pilus assembly protein PilX</fullName>
    </recommendedName>
</protein>
<name>M1PAY9_DESSD</name>
<dbReference type="KEGG" id="dsf:UWK_02277"/>
<sequence length="164" mass="17319">MKILHNEKGMALITVLLFGLVAFGVVAGAYFMTLTGTRMSGVEKRYISELDAGKGVSDYVMGRLVQANLRCNGGNTCVGDTTPDTCAAASTIDISSTVCAALGKQTNANGCVDLTACYMSITTINEIDPITSNTNIIDLVSINVNSSNPIRGEQANIDFVLRVE</sequence>
<reference evidence="2" key="1">
    <citation type="journal article" date="2013" name="Stand. Genomic Sci.">
        <title>Complete genome sequence of Desulfocapsa sulfexigens, a marine deltaproteobacterium specialized in disproportionating inorganic sulfur compounds.</title>
        <authorList>
            <person name="Finster K.W."/>
            <person name="Kjeldsen K.U."/>
            <person name="Kube M."/>
            <person name="Reinhardt R."/>
            <person name="Mussmann M."/>
            <person name="Amann R."/>
            <person name="Schreiber L."/>
        </authorList>
    </citation>
    <scope>NUCLEOTIDE SEQUENCE [LARGE SCALE GENOMIC DNA]</scope>
    <source>
        <strain evidence="2">DSM 10523 / SB164P1</strain>
    </source>
</reference>
<evidence type="ECO:0000313" key="2">
    <source>
        <dbReference type="Proteomes" id="UP000011721"/>
    </source>
</evidence>
<accession>M1PAY9</accession>
<evidence type="ECO:0008006" key="3">
    <source>
        <dbReference type="Google" id="ProtNLM"/>
    </source>
</evidence>
<dbReference type="RefSeq" id="WP_015404505.1">
    <property type="nucleotide sequence ID" value="NC_020304.1"/>
</dbReference>
<dbReference type="HOGENOM" id="CLU_1616369_0_0_7"/>
<dbReference type="AlphaFoldDB" id="M1PAY9"/>
<keyword evidence="2" id="KW-1185">Reference proteome</keyword>
<proteinExistence type="predicted"/>